<evidence type="ECO:0000256" key="3">
    <source>
        <dbReference type="ARBA" id="ARBA00022729"/>
    </source>
</evidence>
<evidence type="ECO:0000313" key="7">
    <source>
        <dbReference type="EMBL" id="NEW04577.1"/>
    </source>
</evidence>
<evidence type="ECO:0000256" key="4">
    <source>
        <dbReference type="ARBA" id="ARBA00023110"/>
    </source>
</evidence>
<dbReference type="Gene3D" id="3.10.50.40">
    <property type="match status" value="1"/>
</dbReference>
<proteinExistence type="predicted"/>
<sequence>MRYKYAAAAVFLMIALGCAGYWFAENKIQLHDDTVIALVNGEPIAYREMLQVLKPLRSTVSAEKLKENALDELVKIKIEQLWAKQKGLVDQIDYEHFRANWINENNRRKEALAKKEPVYGPKQYTEGDYYRYLHTNLQIRLKEAHGKEEFVLTSEQLIARYESTKERTFKKPASIRIQKIVVASAGDAAQEKINQAAAKLAQDEDFEQVAQVYSTQPRIEQFFDASRRKIDLENDQVVVEIADKLVIGQISDVIQDRGMLMIIKCIERVEGGYEAFDKMKANLQAIYTDEQFGKQLEARKKEATVDIRREAYDRVKIDAINGQ</sequence>
<dbReference type="PANTHER" id="PTHR47245">
    <property type="entry name" value="PEPTIDYLPROLYL ISOMERASE"/>
    <property type="match status" value="1"/>
</dbReference>
<dbReference type="GO" id="GO:0003755">
    <property type="term" value="F:peptidyl-prolyl cis-trans isomerase activity"/>
    <property type="evidence" value="ECO:0007669"/>
    <property type="project" value="UniProtKB-KW"/>
</dbReference>
<name>A0A6G3ZT33_9BACL</name>
<keyword evidence="4" id="KW-0697">Rotamase</keyword>
<keyword evidence="5" id="KW-0413">Isomerase</keyword>
<gene>
    <name evidence="7" type="ORF">GK047_00880</name>
</gene>
<keyword evidence="3" id="KW-0732">Signal</keyword>
<dbReference type="RefSeq" id="WP_163940199.1">
    <property type="nucleotide sequence ID" value="NZ_JAAIKC010000001.1"/>
</dbReference>
<feature type="domain" description="PpiC" evidence="6">
    <location>
        <begin position="153"/>
        <end position="280"/>
    </location>
</feature>
<dbReference type="EMBL" id="JAAIKC010000001">
    <property type="protein sequence ID" value="NEW04577.1"/>
    <property type="molecule type" value="Genomic_DNA"/>
</dbReference>
<evidence type="ECO:0000256" key="5">
    <source>
        <dbReference type="ARBA" id="ARBA00023235"/>
    </source>
</evidence>
<evidence type="ECO:0000256" key="2">
    <source>
        <dbReference type="ARBA" id="ARBA00013194"/>
    </source>
</evidence>
<comment type="caution">
    <text evidence="7">The sequence shown here is derived from an EMBL/GenBank/DDBJ whole genome shotgun (WGS) entry which is preliminary data.</text>
</comment>
<dbReference type="InterPro" id="IPR046357">
    <property type="entry name" value="PPIase_dom_sf"/>
</dbReference>
<dbReference type="SUPFAM" id="SSF54534">
    <property type="entry name" value="FKBP-like"/>
    <property type="match status" value="1"/>
</dbReference>
<dbReference type="AlphaFoldDB" id="A0A6G3ZT33"/>
<comment type="catalytic activity">
    <reaction evidence="1">
        <text>[protein]-peptidylproline (omega=180) = [protein]-peptidylproline (omega=0)</text>
        <dbReference type="Rhea" id="RHEA:16237"/>
        <dbReference type="Rhea" id="RHEA-COMP:10747"/>
        <dbReference type="Rhea" id="RHEA-COMP:10748"/>
        <dbReference type="ChEBI" id="CHEBI:83833"/>
        <dbReference type="ChEBI" id="CHEBI:83834"/>
        <dbReference type="EC" id="5.2.1.8"/>
    </reaction>
</comment>
<organism evidence="7">
    <name type="scientific">Paenibacillus sp. SYP-B3998</name>
    <dbReference type="NCBI Taxonomy" id="2678564"/>
    <lineage>
        <taxon>Bacteria</taxon>
        <taxon>Bacillati</taxon>
        <taxon>Bacillota</taxon>
        <taxon>Bacilli</taxon>
        <taxon>Bacillales</taxon>
        <taxon>Paenibacillaceae</taxon>
        <taxon>Paenibacillus</taxon>
    </lineage>
</organism>
<protein>
    <recommendedName>
        <fullName evidence="2">peptidylprolyl isomerase</fullName>
        <ecNumber evidence="2">5.2.1.8</ecNumber>
    </recommendedName>
</protein>
<dbReference type="PROSITE" id="PS51257">
    <property type="entry name" value="PROKAR_LIPOPROTEIN"/>
    <property type="match status" value="1"/>
</dbReference>
<dbReference type="PANTHER" id="PTHR47245:SF1">
    <property type="entry name" value="FOLDASE PROTEIN PRSA"/>
    <property type="match status" value="1"/>
</dbReference>
<accession>A0A6G3ZT33</accession>
<dbReference type="SUPFAM" id="SSF109998">
    <property type="entry name" value="Triger factor/SurA peptide-binding domain-like"/>
    <property type="match status" value="1"/>
</dbReference>
<dbReference type="InterPro" id="IPR000297">
    <property type="entry name" value="PPIase_PpiC"/>
</dbReference>
<reference evidence="7" key="1">
    <citation type="submission" date="2020-02" db="EMBL/GenBank/DDBJ databases">
        <authorList>
            <person name="Shen X.-R."/>
            <person name="Zhang Y.-X."/>
        </authorList>
    </citation>
    <scope>NUCLEOTIDE SEQUENCE</scope>
    <source>
        <strain evidence="7">SYP-B3998</strain>
    </source>
</reference>
<dbReference type="Pfam" id="PF13145">
    <property type="entry name" value="Rotamase_2"/>
    <property type="match status" value="1"/>
</dbReference>
<dbReference type="InterPro" id="IPR050245">
    <property type="entry name" value="PrsA_foldase"/>
</dbReference>
<dbReference type="EC" id="5.2.1.8" evidence="2"/>
<dbReference type="InterPro" id="IPR027304">
    <property type="entry name" value="Trigger_fact/SurA_dom_sf"/>
</dbReference>
<evidence type="ECO:0000259" key="6">
    <source>
        <dbReference type="Pfam" id="PF13145"/>
    </source>
</evidence>
<evidence type="ECO:0000256" key="1">
    <source>
        <dbReference type="ARBA" id="ARBA00000971"/>
    </source>
</evidence>